<dbReference type="PANTHER" id="PTHR19139:SF199">
    <property type="entry name" value="MIP17260P"/>
    <property type="match status" value="1"/>
</dbReference>
<evidence type="ECO:0000256" key="2">
    <source>
        <dbReference type="ARBA" id="ARBA00006175"/>
    </source>
</evidence>
<evidence type="ECO:0000256" key="9">
    <source>
        <dbReference type="SAM" id="Phobius"/>
    </source>
</evidence>
<dbReference type="Pfam" id="PF00230">
    <property type="entry name" value="MIP"/>
    <property type="match status" value="1"/>
</dbReference>
<dbReference type="InterPro" id="IPR000425">
    <property type="entry name" value="MIP"/>
</dbReference>
<keyword evidence="7 9" id="KW-0472">Membrane</keyword>
<feature type="transmembrane region" description="Helical" evidence="9">
    <location>
        <begin position="160"/>
        <end position="181"/>
    </location>
</feature>
<dbReference type="SUPFAM" id="SSF81338">
    <property type="entry name" value="Aquaporin-like"/>
    <property type="match status" value="1"/>
</dbReference>
<keyword evidence="11" id="KW-1185">Reference proteome</keyword>
<dbReference type="PROSITE" id="PS00221">
    <property type="entry name" value="MIP"/>
    <property type="match status" value="1"/>
</dbReference>
<evidence type="ECO:0000256" key="7">
    <source>
        <dbReference type="ARBA" id="ARBA00023136"/>
    </source>
</evidence>
<feature type="transmembrane region" description="Helical" evidence="9">
    <location>
        <begin position="76"/>
        <end position="98"/>
    </location>
</feature>
<protein>
    <submittedName>
        <fullName evidence="10">Aquaporin Z</fullName>
    </submittedName>
</protein>
<dbReference type="Gene3D" id="1.20.1080.10">
    <property type="entry name" value="Glycerol uptake facilitator protein"/>
    <property type="match status" value="1"/>
</dbReference>
<feature type="transmembrane region" description="Helical" evidence="9">
    <location>
        <begin position="125"/>
        <end position="148"/>
    </location>
</feature>
<dbReference type="GO" id="GO:0005886">
    <property type="term" value="C:plasma membrane"/>
    <property type="evidence" value="ECO:0007669"/>
    <property type="project" value="UniProtKB-SubCell"/>
</dbReference>
<organism evidence="10 11">
    <name type="scientific">Litoreibacter meonggei</name>
    <dbReference type="NCBI Taxonomy" id="1049199"/>
    <lineage>
        <taxon>Bacteria</taxon>
        <taxon>Pseudomonadati</taxon>
        <taxon>Pseudomonadota</taxon>
        <taxon>Alphaproteobacteria</taxon>
        <taxon>Rhodobacterales</taxon>
        <taxon>Roseobacteraceae</taxon>
        <taxon>Litoreibacter</taxon>
    </lineage>
</organism>
<feature type="transmembrane region" description="Helical" evidence="9">
    <location>
        <begin position="35"/>
        <end position="55"/>
    </location>
</feature>
<evidence type="ECO:0000256" key="6">
    <source>
        <dbReference type="ARBA" id="ARBA00022989"/>
    </source>
</evidence>
<dbReference type="GO" id="GO:0015250">
    <property type="term" value="F:water channel activity"/>
    <property type="evidence" value="ECO:0007669"/>
    <property type="project" value="TreeGrafter"/>
</dbReference>
<dbReference type="RefSeq" id="WP_121022064.1">
    <property type="nucleotide sequence ID" value="NZ_RCCE01000001.1"/>
</dbReference>
<evidence type="ECO:0000256" key="8">
    <source>
        <dbReference type="RuleBase" id="RU000477"/>
    </source>
</evidence>
<evidence type="ECO:0000313" key="10">
    <source>
        <dbReference type="EMBL" id="RLJ60691.1"/>
    </source>
</evidence>
<gene>
    <name evidence="10" type="ORF">BCF46_0894</name>
</gene>
<dbReference type="EMBL" id="RCCE01000001">
    <property type="protein sequence ID" value="RLJ60691.1"/>
    <property type="molecule type" value="Genomic_DNA"/>
</dbReference>
<name>A0A497X6F9_9RHOB</name>
<evidence type="ECO:0000256" key="3">
    <source>
        <dbReference type="ARBA" id="ARBA00022448"/>
    </source>
</evidence>
<keyword evidence="6 9" id="KW-1133">Transmembrane helix</keyword>
<dbReference type="AlphaFoldDB" id="A0A497X6F9"/>
<accession>A0A497X6F9</accession>
<reference evidence="10 11" key="1">
    <citation type="submission" date="2018-10" db="EMBL/GenBank/DDBJ databases">
        <title>Genomic Encyclopedia of Archaeal and Bacterial Type Strains, Phase II (KMG-II): from individual species to whole genera.</title>
        <authorList>
            <person name="Goeker M."/>
        </authorList>
    </citation>
    <scope>NUCLEOTIDE SEQUENCE [LARGE SCALE GENOMIC DNA]</scope>
    <source>
        <strain evidence="10 11">DSM 29466</strain>
    </source>
</reference>
<dbReference type="OrthoDB" id="9807293at2"/>
<comment type="subcellular location">
    <subcellularLocation>
        <location evidence="1">Cell membrane</location>
        <topology evidence="1">Multi-pass membrane protein</topology>
    </subcellularLocation>
</comment>
<dbReference type="InterPro" id="IPR023271">
    <property type="entry name" value="Aquaporin-like"/>
</dbReference>
<evidence type="ECO:0000256" key="4">
    <source>
        <dbReference type="ARBA" id="ARBA00022475"/>
    </source>
</evidence>
<evidence type="ECO:0000256" key="5">
    <source>
        <dbReference type="ARBA" id="ARBA00022692"/>
    </source>
</evidence>
<dbReference type="Proteomes" id="UP000269157">
    <property type="component" value="Unassembled WGS sequence"/>
</dbReference>
<feature type="transmembrane region" description="Helical" evidence="9">
    <location>
        <begin position="201"/>
        <end position="218"/>
    </location>
</feature>
<dbReference type="InterPro" id="IPR034294">
    <property type="entry name" value="Aquaporin_transptr"/>
</dbReference>
<evidence type="ECO:0000313" key="11">
    <source>
        <dbReference type="Proteomes" id="UP000269157"/>
    </source>
</evidence>
<dbReference type="NCBIfam" id="NF003838">
    <property type="entry name" value="PRK05420.1"/>
    <property type="match status" value="1"/>
</dbReference>
<keyword evidence="5 8" id="KW-0812">Transmembrane</keyword>
<evidence type="ECO:0000256" key="1">
    <source>
        <dbReference type="ARBA" id="ARBA00004651"/>
    </source>
</evidence>
<keyword evidence="3 8" id="KW-0813">Transport</keyword>
<dbReference type="PRINTS" id="PR00783">
    <property type="entry name" value="MINTRINSICP"/>
</dbReference>
<proteinExistence type="inferred from homology"/>
<comment type="caution">
    <text evidence="10">The sequence shown here is derived from an EMBL/GenBank/DDBJ whole genome shotgun (WGS) entry which is preliminary data.</text>
</comment>
<dbReference type="InterPro" id="IPR022357">
    <property type="entry name" value="MIP_CS"/>
</dbReference>
<dbReference type="PANTHER" id="PTHR19139">
    <property type="entry name" value="AQUAPORIN TRANSPORTER"/>
    <property type="match status" value="1"/>
</dbReference>
<keyword evidence="4" id="KW-1003">Cell membrane</keyword>
<dbReference type="NCBIfam" id="TIGR00861">
    <property type="entry name" value="MIP"/>
    <property type="match status" value="1"/>
</dbReference>
<comment type="similarity">
    <text evidence="2 8">Belongs to the MIP/aquaporin (TC 1.A.8) family.</text>
</comment>
<sequence length="226" mass="22747">MNKYVAEAFGTFVLVFFGVGSAVLAGGDIGFTGISFAFGISVIAMAYSIGQVSGAHLNPAVSMGALVAGRIDMKDFIGYSVSQTIGAIVAAAFIYIIATGKTAGYDVAASGLGQNGWGADYLGGFGMMAAFTFEVVATAVFLVVILGVTAETGNSAMAGLVIGLTLVMIHLIGIPVTGTSVNPARSIGPALFAGPTALSQLWLFIVAPLLGGALGGFLHKARITSP</sequence>